<dbReference type="InterPro" id="IPR010249">
    <property type="entry name" value="BchJ"/>
</dbReference>
<dbReference type="Proteomes" id="UP000428330">
    <property type="component" value="Chromosome"/>
</dbReference>
<name>A0A6I6IWK4_9RHOB</name>
<feature type="domain" description="4-vinyl reductase 4VR" evidence="1">
    <location>
        <begin position="124"/>
        <end position="186"/>
    </location>
</feature>
<keyword evidence="3" id="KW-1185">Reference proteome</keyword>
<dbReference type="AlphaFoldDB" id="A0A6I6IWK4"/>
<protein>
    <submittedName>
        <fullName evidence="2">Bacteriochlorophyll 4-vinyl reductase</fullName>
    </submittedName>
</protein>
<dbReference type="Pfam" id="PF02830">
    <property type="entry name" value="V4R"/>
    <property type="match status" value="1"/>
</dbReference>
<dbReference type="SMART" id="SM00989">
    <property type="entry name" value="V4R"/>
    <property type="match status" value="1"/>
</dbReference>
<gene>
    <name evidence="2" type="primary">bchJ</name>
    <name evidence="2" type="ORF">EI983_06210</name>
</gene>
<proteinExistence type="predicted"/>
<dbReference type="InterPro" id="IPR004096">
    <property type="entry name" value="V4R"/>
</dbReference>
<dbReference type="GO" id="GO:0030494">
    <property type="term" value="P:bacteriochlorophyll biosynthetic process"/>
    <property type="evidence" value="ECO:0007669"/>
    <property type="project" value="InterPro"/>
</dbReference>
<dbReference type="KEGG" id="rom:EI983_06210"/>
<dbReference type="InterPro" id="IPR024096">
    <property type="entry name" value="NO_sig/Golgi_transp_ligand-bd"/>
</dbReference>
<dbReference type="OrthoDB" id="2080515at2"/>
<evidence type="ECO:0000313" key="2">
    <source>
        <dbReference type="EMBL" id="QGY00324.1"/>
    </source>
</evidence>
<dbReference type="GO" id="GO:0015979">
    <property type="term" value="P:photosynthesis"/>
    <property type="evidence" value="ECO:0007669"/>
    <property type="project" value="InterPro"/>
</dbReference>
<sequence length="186" mass="19982">MIGPNAVLQVVPVLDRFGGAHWREGILTRAGLGALPDGKSMIPELMATRLHQQVRLDAPGMAPRLAAEAGVGTAEYILKHRIPRPAQLVLKALPRGLAARALSKAIAAHAWTFVGSGELRVVDAWTYEISGNPLIRGEVSEGCLCHWHAAVFQELYQVLVARNSSCVETCCGAQGDGVPCRFELKV</sequence>
<accession>A0A6I6IWK4</accession>
<evidence type="ECO:0000259" key="1">
    <source>
        <dbReference type="SMART" id="SM00989"/>
    </source>
</evidence>
<organism evidence="2 3">
    <name type="scientific">Roseovarius faecimaris</name>
    <dbReference type="NCBI Taxonomy" id="2494550"/>
    <lineage>
        <taxon>Bacteria</taxon>
        <taxon>Pseudomonadati</taxon>
        <taxon>Pseudomonadota</taxon>
        <taxon>Alphaproteobacteria</taxon>
        <taxon>Rhodobacterales</taxon>
        <taxon>Roseobacteraceae</taxon>
        <taxon>Roseovarius</taxon>
    </lineage>
</organism>
<evidence type="ECO:0000313" key="3">
    <source>
        <dbReference type="Proteomes" id="UP000428330"/>
    </source>
</evidence>
<dbReference type="NCBIfam" id="TIGR02019">
    <property type="entry name" value="BchJ"/>
    <property type="match status" value="1"/>
</dbReference>
<reference evidence="3" key="1">
    <citation type="submission" date="2018-12" db="EMBL/GenBank/DDBJ databases">
        <title>Complete genome sequence of Roseovarius sp. MME-070.</title>
        <authorList>
            <person name="Nam Y.-D."/>
            <person name="Kang J."/>
            <person name="Chung W.-H."/>
            <person name="Park Y.S."/>
        </authorList>
    </citation>
    <scope>NUCLEOTIDE SEQUENCE [LARGE SCALE GENOMIC DNA]</scope>
    <source>
        <strain evidence="3">MME-070</strain>
    </source>
</reference>
<dbReference type="SUPFAM" id="SSF111126">
    <property type="entry name" value="Ligand-binding domain in the NO signalling and Golgi transport"/>
    <property type="match status" value="1"/>
</dbReference>
<dbReference type="EMBL" id="CP034348">
    <property type="protein sequence ID" value="QGY00324.1"/>
    <property type="molecule type" value="Genomic_DNA"/>
</dbReference>